<keyword evidence="1" id="KW-0479">Metal-binding</keyword>
<evidence type="ECO:0000259" key="8">
    <source>
        <dbReference type="PROSITE" id="PS50016"/>
    </source>
</evidence>
<feature type="domain" description="PHD-type" evidence="8">
    <location>
        <begin position="41"/>
        <end position="92"/>
    </location>
</feature>
<evidence type="ECO:0000256" key="1">
    <source>
        <dbReference type="ARBA" id="ARBA00022723"/>
    </source>
</evidence>
<dbReference type="InterPro" id="IPR001965">
    <property type="entry name" value="Znf_PHD"/>
</dbReference>
<dbReference type="Gene3D" id="3.30.40.10">
    <property type="entry name" value="Zinc/RING finger domain, C3HC4 (zinc finger)"/>
    <property type="match status" value="1"/>
</dbReference>
<keyword evidence="3" id="KW-0862">Zinc</keyword>
<evidence type="ECO:0000313" key="10">
    <source>
        <dbReference type="Proteomes" id="UP001367508"/>
    </source>
</evidence>
<name>A0AAN9L823_CANGL</name>
<dbReference type="Pfam" id="PF23121">
    <property type="entry name" value="SPOC_AIPP2"/>
    <property type="match status" value="1"/>
</dbReference>
<dbReference type="InterPro" id="IPR011011">
    <property type="entry name" value="Znf_FYVE_PHD"/>
</dbReference>
<feature type="region of interest" description="Disordered" evidence="7">
    <location>
        <begin position="210"/>
        <end position="273"/>
    </location>
</feature>
<dbReference type="Pfam" id="PF00628">
    <property type="entry name" value="PHD"/>
    <property type="match status" value="1"/>
</dbReference>
<comment type="caution">
    <text evidence="9">The sequence shown here is derived from an EMBL/GenBank/DDBJ whole genome shotgun (WGS) entry which is preliminary data.</text>
</comment>
<evidence type="ECO:0000256" key="3">
    <source>
        <dbReference type="ARBA" id="ARBA00022833"/>
    </source>
</evidence>
<feature type="region of interest" description="Disordered" evidence="7">
    <location>
        <begin position="109"/>
        <end position="194"/>
    </location>
</feature>
<dbReference type="PANTHER" id="PTHR33304">
    <property type="match status" value="1"/>
</dbReference>
<evidence type="ECO:0000256" key="7">
    <source>
        <dbReference type="SAM" id="MobiDB-lite"/>
    </source>
</evidence>
<dbReference type="GO" id="GO:0034244">
    <property type="term" value="P:negative regulation of transcription elongation by RNA polymerase II"/>
    <property type="evidence" value="ECO:0007669"/>
    <property type="project" value="InterPro"/>
</dbReference>
<keyword evidence="4" id="KW-0805">Transcription regulation</keyword>
<feature type="region of interest" description="Disordered" evidence="7">
    <location>
        <begin position="715"/>
        <end position="790"/>
    </location>
</feature>
<dbReference type="GO" id="GO:0140566">
    <property type="term" value="F:histone reader activity"/>
    <property type="evidence" value="ECO:0007669"/>
    <property type="project" value="InterPro"/>
</dbReference>
<dbReference type="GO" id="GO:0008270">
    <property type="term" value="F:zinc ion binding"/>
    <property type="evidence" value="ECO:0007669"/>
    <property type="project" value="UniProtKB-KW"/>
</dbReference>
<dbReference type="PANTHER" id="PTHR33304:SF15">
    <property type="entry name" value="ZINC FINGER PHD-TYPE DOMAIN-CONTAINING PROTEIN"/>
    <property type="match status" value="1"/>
</dbReference>
<gene>
    <name evidence="9" type="ORF">VNO77_25105</name>
</gene>
<feature type="compositionally biased region" description="Basic and acidic residues" evidence="7">
    <location>
        <begin position="738"/>
        <end position="749"/>
    </location>
</feature>
<feature type="compositionally biased region" description="Basic and acidic residues" evidence="7">
    <location>
        <begin position="228"/>
        <end position="240"/>
    </location>
</feature>
<dbReference type="InterPro" id="IPR013083">
    <property type="entry name" value="Znf_RING/FYVE/PHD"/>
</dbReference>
<reference evidence="9 10" key="1">
    <citation type="submission" date="2024-01" db="EMBL/GenBank/DDBJ databases">
        <title>The genomes of 5 underutilized Papilionoideae crops provide insights into root nodulation and disease resistanc.</title>
        <authorList>
            <person name="Jiang F."/>
        </authorList>
    </citation>
    <scope>NUCLEOTIDE SEQUENCE [LARGE SCALE GENOMIC DNA]</scope>
    <source>
        <strain evidence="9">LVBAO_FW01</strain>
        <tissue evidence="9">Leaves</tissue>
    </source>
</reference>
<evidence type="ECO:0000313" key="9">
    <source>
        <dbReference type="EMBL" id="KAK7330899.1"/>
    </source>
</evidence>
<evidence type="ECO:0000256" key="5">
    <source>
        <dbReference type="ARBA" id="ARBA00023163"/>
    </source>
</evidence>
<accession>A0AAN9L823</accession>
<dbReference type="SUPFAM" id="SSF57903">
    <property type="entry name" value="FYVE/PHD zinc finger"/>
    <property type="match status" value="1"/>
</dbReference>
<dbReference type="InterPro" id="IPR056280">
    <property type="entry name" value="AIPP2-like_SPOC"/>
</dbReference>
<feature type="compositionally biased region" description="Basic and acidic residues" evidence="7">
    <location>
        <begin position="671"/>
        <end position="684"/>
    </location>
</feature>
<keyword evidence="2 6" id="KW-0863">Zinc-finger</keyword>
<dbReference type="EMBL" id="JAYMYQ010000005">
    <property type="protein sequence ID" value="KAK7330899.1"/>
    <property type="molecule type" value="Genomic_DNA"/>
</dbReference>
<organism evidence="9 10">
    <name type="scientific">Canavalia gladiata</name>
    <name type="common">Sword bean</name>
    <name type="synonym">Dolichos gladiatus</name>
    <dbReference type="NCBI Taxonomy" id="3824"/>
    <lineage>
        <taxon>Eukaryota</taxon>
        <taxon>Viridiplantae</taxon>
        <taxon>Streptophyta</taxon>
        <taxon>Embryophyta</taxon>
        <taxon>Tracheophyta</taxon>
        <taxon>Spermatophyta</taxon>
        <taxon>Magnoliopsida</taxon>
        <taxon>eudicotyledons</taxon>
        <taxon>Gunneridae</taxon>
        <taxon>Pentapetalae</taxon>
        <taxon>rosids</taxon>
        <taxon>fabids</taxon>
        <taxon>Fabales</taxon>
        <taxon>Fabaceae</taxon>
        <taxon>Papilionoideae</taxon>
        <taxon>50 kb inversion clade</taxon>
        <taxon>NPAAA clade</taxon>
        <taxon>indigoferoid/millettioid clade</taxon>
        <taxon>Phaseoleae</taxon>
        <taxon>Canavalia</taxon>
    </lineage>
</organism>
<feature type="region of interest" description="Disordered" evidence="7">
    <location>
        <begin position="670"/>
        <end position="703"/>
    </location>
</feature>
<dbReference type="AlphaFoldDB" id="A0AAN9L823"/>
<feature type="compositionally biased region" description="Pro residues" evidence="7">
    <location>
        <begin position="775"/>
        <end position="784"/>
    </location>
</feature>
<feature type="compositionally biased region" description="Polar residues" evidence="7">
    <location>
        <begin position="109"/>
        <end position="121"/>
    </location>
</feature>
<keyword evidence="10" id="KW-1185">Reference proteome</keyword>
<feature type="compositionally biased region" description="Polar residues" evidence="7">
    <location>
        <begin position="211"/>
        <end position="224"/>
    </location>
</feature>
<dbReference type="PROSITE" id="PS50016">
    <property type="entry name" value="ZF_PHD_2"/>
    <property type="match status" value="1"/>
</dbReference>
<dbReference type="SMART" id="SM00249">
    <property type="entry name" value="PHD"/>
    <property type="match status" value="1"/>
</dbReference>
<dbReference type="Proteomes" id="UP001367508">
    <property type="component" value="Unassembled WGS sequence"/>
</dbReference>
<evidence type="ECO:0000256" key="4">
    <source>
        <dbReference type="ARBA" id="ARBA00023015"/>
    </source>
</evidence>
<sequence length="823" mass="89611">MEPIGTLFVVLKRTKEVTISKSNAIQLANLKGVSDLMADEVIVCDICGDAGLEKFLVICNKCTDGAEHIYCMRVKLNKVPEGDWMCEDCMSECQNSETPVNLESSQVWKKQAEGVSSASHSSAERHGVPSEAQAVKKDRAIRINAEPSMSFKPSNTLHHSDFNKGKAKVTKDSCNSQEKAKVQRACGDKRRGSTLEVGLDKKRMTLETRATVAQASNPTNQSLLNKEPPIKKLGKEKLEAARGVGSGKKSSNGSQEKPKLPSRLSDESPMGSQTEIAGSLLKSGSSKAADAKLKGPLAKVGGLPKRKVEKNIVIHDLTKGKNLGPVSKSVSLGGSSSVKLKGPSSEAVQANTYRPPVFKNSSSAEVTNASKGKNVSELNNSAMCLPTSESGVAATGSENRTISCNETFLSGSNCHSLEAVQSYGQSDSQFQANSHKTVKDINRLNEEKKNESLEAEQPIEASRAMKLNELCDRLGSDERSQIAAATLSEDFAVPNPDYIWLGKFQIHRDEDIESTCFGIQAQLSSYAPQQVLEVVNKLPEILVLEELPRMRIWPSQFMESPVTEKNVAIYFIVKDLYSYGTQYRGLIEYMSNNDLALKGNLDGVELLIFPSNVLPEKSQCWNNLLFLWGIFGERKSCNSNSQQENKDIVSNLAIDLNVDPEDENDIVSIHEISESDGMDRRSSGDKILLGGGDSHNSGCPDLEKTSEFAEDLSVWPKSTAPEGGPCLSVENVGVTPNKDVKGKIPIGEKENDDNEKLLGNPPINEKNNAGNDEPSTPPSLPPDAPTTFQEHQDLLHWQAVETLFCLSNGLKNFSYERSSANNS</sequence>
<protein>
    <recommendedName>
        <fullName evidence="8">PHD-type domain-containing protein</fullName>
    </recommendedName>
</protein>
<feature type="compositionally biased region" description="Basic and acidic residues" evidence="7">
    <location>
        <begin position="178"/>
        <end position="194"/>
    </location>
</feature>
<dbReference type="InterPro" id="IPR019787">
    <property type="entry name" value="Znf_PHD-finger"/>
</dbReference>
<keyword evidence="5" id="KW-0804">Transcription</keyword>
<feature type="compositionally biased region" description="Basic and acidic residues" evidence="7">
    <location>
        <begin position="122"/>
        <end position="141"/>
    </location>
</feature>
<evidence type="ECO:0000256" key="2">
    <source>
        <dbReference type="ARBA" id="ARBA00022771"/>
    </source>
</evidence>
<evidence type="ECO:0000256" key="6">
    <source>
        <dbReference type="PROSITE-ProRule" id="PRU00146"/>
    </source>
</evidence>
<proteinExistence type="predicted"/>
<dbReference type="InterPro" id="IPR049914">
    <property type="entry name" value="PHD1-3/5-6"/>
</dbReference>